<dbReference type="EMBL" id="DSOV01000062">
    <property type="protein sequence ID" value="HEN43471.1"/>
    <property type="molecule type" value="Genomic_DNA"/>
</dbReference>
<dbReference type="GO" id="GO:0006355">
    <property type="term" value="P:regulation of DNA-templated transcription"/>
    <property type="evidence" value="ECO:0007669"/>
    <property type="project" value="InterPro"/>
</dbReference>
<dbReference type="SUPFAM" id="SSF47598">
    <property type="entry name" value="Ribbon-helix-helix"/>
    <property type="match status" value="1"/>
</dbReference>
<evidence type="ECO:0000259" key="1">
    <source>
        <dbReference type="Pfam" id="PF22513"/>
    </source>
</evidence>
<protein>
    <submittedName>
        <fullName evidence="2">Plasmid stabilization protein</fullName>
    </submittedName>
</protein>
<evidence type="ECO:0000313" key="2">
    <source>
        <dbReference type="EMBL" id="HEN43471.1"/>
    </source>
</evidence>
<name>A0A831U1F8_GEOME</name>
<dbReference type="Gene3D" id="1.10.1220.10">
    <property type="entry name" value="Met repressor-like"/>
    <property type="match status" value="1"/>
</dbReference>
<proteinExistence type="predicted"/>
<accession>A0A831U1F8</accession>
<dbReference type="InterPro" id="IPR013321">
    <property type="entry name" value="Arc_rbn_hlx_hlx"/>
</dbReference>
<reference evidence="2" key="1">
    <citation type="journal article" date="2020" name="mSystems">
        <title>Genome- and Community-Level Interaction Insights into Carbon Utilization and Element Cycling Functions of Hydrothermarchaeota in Hydrothermal Sediment.</title>
        <authorList>
            <person name="Zhou Z."/>
            <person name="Liu Y."/>
            <person name="Xu W."/>
            <person name="Pan J."/>
            <person name="Luo Z.H."/>
            <person name="Li M."/>
        </authorList>
    </citation>
    <scope>NUCLEOTIDE SEQUENCE [LARGE SCALE GENOMIC DNA]</scope>
    <source>
        <strain evidence="2">SpSt-349</strain>
    </source>
</reference>
<comment type="caution">
    <text evidence="2">The sequence shown here is derived from an EMBL/GenBank/DDBJ whole genome shotgun (WGS) entry which is preliminary data.</text>
</comment>
<dbReference type="InterPro" id="IPR010985">
    <property type="entry name" value="Ribbon_hlx_hlx"/>
</dbReference>
<sequence>MACLTIRNLDDDLKTRLRLQAAQHGCSMEAEVRNILSRALQPPAAENNFALQLRRRFEGLYTEQLPIPPRQETRTPPDMGE</sequence>
<gene>
    <name evidence="2" type="ORF">ENQ87_14065</name>
</gene>
<feature type="domain" description="Antitoxin FitA-like ribbon-helix-helix" evidence="1">
    <location>
        <begin position="2"/>
        <end position="40"/>
    </location>
</feature>
<dbReference type="Pfam" id="PF22513">
    <property type="entry name" value="FitA-like_RHH"/>
    <property type="match status" value="1"/>
</dbReference>
<dbReference type="AlphaFoldDB" id="A0A831U1F8"/>
<organism evidence="2">
    <name type="scientific">Geobacter metallireducens</name>
    <dbReference type="NCBI Taxonomy" id="28232"/>
    <lineage>
        <taxon>Bacteria</taxon>
        <taxon>Pseudomonadati</taxon>
        <taxon>Thermodesulfobacteriota</taxon>
        <taxon>Desulfuromonadia</taxon>
        <taxon>Geobacterales</taxon>
        <taxon>Geobacteraceae</taxon>
        <taxon>Geobacter</taxon>
    </lineage>
</organism>
<dbReference type="InterPro" id="IPR053853">
    <property type="entry name" value="FitA-like_RHH"/>
</dbReference>